<dbReference type="PANTHER" id="PTHR24289:SF20">
    <property type="entry name" value="STEROID 17-ALPHA-HYDROXYLASE_17,20 LYASE"/>
    <property type="match status" value="1"/>
</dbReference>
<dbReference type="InParanoid" id="A0A1S3KFV8"/>
<dbReference type="GO" id="GO:0005789">
    <property type="term" value="C:endoplasmic reticulum membrane"/>
    <property type="evidence" value="ECO:0007669"/>
    <property type="project" value="UniProtKB-SubCell"/>
</dbReference>
<comment type="cofactor">
    <cofactor evidence="1 13">
        <name>heme</name>
        <dbReference type="ChEBI" id="CHEBI:30413"/>
    </cofactor>
</comment>
<proteinExistence type="inferred from homology"/>
<dbReference type="GO" id="GO:0042446">
    <property type="term" value="P:hormone biosynthetic process"/>
    <property type="evidence" value="ECO:0007669"/>
    <property type="project" value="TreeGrafter"/>
</dbReference>
<feature type="binding site" description="axial binding residue" evidence="13">
    <location>
        <position position="459"/>
    </location>
    <ligand>
        <name>heme</name>
        <dbReference type="ChEBI" id="CHEBI:30413"/>
    </ligand>
    <ligandPart>
        <name>Fe</name>
        <dbReference type="ChEBI" id="CHEBI:18248"/>
    </ligandPart>
</feature>
<evidence type="ECO:0000256" key="10">
    <source>
        <dbReference type="ARBA" id="ARBA00023004"/>
    </source>
</evidence>
<accession>A0A1S3KFV8</accession>
<keyword evidence="7" id="KW-0256">Endoplasmic reticulum</keyword>
<dbReference type="GO" id="GO:0004508">
    <property type="term" value="F:steroid 17-alpha-monooxygenase activity"/>
    <property type="evidence" value="ECO:0007669"/>
    <property type="project" value="TreeGrafter"/>
</dbReference>
<dbReference type="InterPro" id="IPR001128">
    <property type="entry name" value="Cyt_P450"/>
</dbReference>
<evidence type="ECO:0000256" key="6">
    <source>
        <dbReference type="ARBA" id="ARBA00022723"/>
    </source>
</evidence>
<dbReference type="InterPro" id="IPR017972">
    <property type="entry name" value="Cyt_P450_CS"/>
</dbReference>
<comment type="similarity">
    <text evidence="4 14">Belongs to the cytochrome P450 family.</text>
</comment>
<keyword evidence="8" id="KW-0492">Microsome</keyword>
<gene>
    <name evidence="17" type="primary">LOC106181618</name>
</gene>
<evidence type="ECO:0000256" key="7">
    <source>
        <dbReference type="ARBA" id="ARBA00022824"/>
    </source>
</evidence>
<evidence type="ECO:0000256" key="4">
    <source>
        <dbReference type="ARBA" id="ARBA00010617"/>
    </source>
</evidence>
<evidence type="ECO:0000256" key="13">
    <source>
        <dbReference type="PIRSR" id="PIRSR602401-1"/>
    </source>
</evidence>
<evidence type="ECO:0000256" key="1">
    <source>
        <dbReference type="ARBA" id="ARBA00001971"/>
    </source>
</evidence>
<protein>
    <submittedName>
        <fullName evidence="17">Steroid 17-alpha-hydroxylase/17,20 lyase</fullName>
    </submittedName>
</protein>
<evidence type="ECO:0000256" key="2">
    <source>
        <dbReference type="ARBA" id="ARBA00004174"/>
    </source>
</evidence>
<dbReference type="InterPro" id="IPR036396">
    <property type="entry name" value="Cyt_P450_sf"/>
</dbReference>
<evidence type="ECO:0000256" key="3">
    <source>
        <dbReference type="ARBA" id="ARBA00004406"/>
    </source>
</evidence>
<evidence type="ECO:0000313" key="17">
    <source>
        <dbReference type="RefSeq" id="XP_013421523.1"/>
    </source>
</evidence>
<dbReference type="PRINTS" id="PR00463">
    <property type="entry name" value="EP450I"/>
</dbReference>
<name>A0A1S3KFV8_LINAN</name>
<keyword evidence="10 13" id="KW-0408">Iron</keyword>
<keyword evidence="9 14" id="KW-0560">Oxidoreductase</keyword>
<dbReference type="KEGG" id="lak:106181618"/>
<keyword evidence="6 13" id="KW-0479">Metal-binding</keyword>
<evidence type="ECO:0000256" key="14">
    <source>
        <dbReference type="RuleBase" id="RU000461"/>
    </source>
</evidence>
<keyword evidence="15" id="KW-1133">Transmembrane helix</keyword>
<evidence type="ECO:0000256" key="11">
    <source>
        <dbReference type="ARBA" id="ARBA00023033"/>
    </source>
</evidence>
<keyword evidence="15" id="KW-0812">Transmembrane</keyword>
<dbReference type="OrthoDB" id="639466at2759"/>
<dbReference type="GO" id="GO:0020037">
    <property type="term" value="F:heme binding"/>
    <property type="evidence" value="ECO:0007669"/>
    <property type="project" value="InterPro"/>
</dbReference>
<dbReference type="GO" id="GO:0016829">
    <property type="term" value="F:lyase activity"/>
    <property type="evidence" value="ECO:0007669"/>
    <property type="project" value="UniProtKB-KW"/>
</dbReference>
<sequence>MVIIDRTFQMMHILSILSLLTVKTVLVGIAVFLLVMSYLQRKKYKLPPGPPQLPILGNYFAFRKDGRMYAVFTKLGKSFGDIFTVNFGFGNTVVVLNSAEMVHEAFVEKKEIFAGRDEMSWKFGLFSGGFRDIAFANYGPVWKLQRQMTLKAFRTYLAGDKLESLTRSAFEEVATLIEKETEPFDIDVHIRLLVFNIVSRMAFGKSYKIDEPEFVWLKTTVDNAIETLFGGVVPPDVIPALKHFPIPSSLKMKRLTNDVIGFQKTKLEDHKINFKSGDARDIIDQLLLLKEELTAESDDNIKESLTDARILHTLLDIFFAGTNTTSDTLKWMIMYVADNPKIQAKIHKELDGLGKDFDNLRHCKSKLTYFEAVQREVMRMRPAAPAGLRHQTLCDTKLGGYDIPKGTLVYANFWTIHHDPNIWESPEVFKPERFLSTDGSLKELDNKVWVPFSSGKRKCVGEALARANIMMISALFFRRFKVSFPSGQKPDFEPSKLYEISCSPNHQKIIVQKRN</sequence>
<reference evidence="17" key="1">
    <citation type="submission" date="2025-08" db="UniProtKB">
        <authorList>
            <consortium name="RefSeq"/>
        </authorList>
    </citation>
    <scope>IDENTIFICATION</scope>
    <source>
        <tissue evidence="17">Gonads</tissue>
    </source>
</reference>
<dbReference type="PRINTS" id="PR00385">
    <property type="entry name" value="P450"/>
</dbReference>
<dbReference type="RefSeq" id="XP_013421523.1">
    <property type="nucleotide sequence ID" value="XM_013566069.1"/>
</dbReference>
<dbReference type="Proteomes" id="UP000085678">
    <property type="component" value="Unplaced"/>
</dbReference>
<keyword evidence="12 15" id="KW-0472">Membrane</keyword>
<dbReference type="Pfam" id="PF00067">
    <property type="entry name" value="p450"/>
    <property type="match status" value="1"/>
</dbReference>
<dbReference type="FunFam" id="1.10.630.10:FF:000238">
    <property type="entry name" value="Cytochrome P450 2A6"/>
    <property type="match status" value="1"/>
</dbReference>
<dbReference type="GeneID" id="106181618"/>
<dbReference type="STRING" id="7574.A0A1S3KFV8"/>
<evidence type="ECO:0000256" key="15">
    <source>
        <dbReference type="SAM" id="Phobius"/>
    </source>
</evidence>
<feature type="transmembrane region" description="Helical" evidence="15">
    <location>
        <begin position="12"/>
        <end position="35"/>
    </location>
</feature>
<dbReference type="SUPFAM" id="SSF48264">
    <property type="entry name" value="Cytochrome P450"/>
    <property type="match status" value="1"/>
</dbReference>
<dbReference type="GO" id="GO:0005506">
    <property type="term" value="F:iron ion binding"/>
    <property type="evidence" value="ECO:0007669"/>
    <property type="project" value="InterPro"/>
</dbReference>
<dbReference type="InterPro" id="IPR002401">
    <property type="entry name" value="Cyt_P450_E_grp-I"/>
</dbReference>
<evidence type="ECO:0000313" key="16">
    <source>
        <dbReference type="Proteomes" id="UP000085678"/>
    </source>
</evidence>
<evidence type="ECO:0000256" key="8">
    <source>
        <dbReference type="ARBA" id="ARBA00022848"/>
    </source>
</evidence>
<organism evidence="16 17">
    <name type="scientific">Lingula anatina</name>
    <name type="common">Brachiopod</name>
    <name type="synonym">Lingula unguis</name>
    <dbReference type="NCBI Taxonomy" id="7574"/>
    <lineage>
        <taxon>Eukaryota</taxon>
        <taxon>Metazoa</taxon>
        <taxon>Spiralia</taxon>
        <taxon>Lophotrochozoa</taxon>
        <taxon>Brachiopoda</taxon>
        <taxon>Linguliformea</taxon>
        <taxon>Lingulata</taxon>
        <taxon>Lingulida</taxon>
        <taxon>Linguloidea</taxon>
        <taxon>Lingulidae</taxon>
        <taxon>Lingula</taxon>
    </lineage>
</organism>
<keyword evidence="16" id="KW-1185">Reference proteome</keyword>
<keyword evidence="5 13" id="KW-0349">Heme</keyword>
<evidence type="ECO:0000256" key="12">
    <source>
        <dbReference type="ARBA" id="ARBA00023136"/>
    </source>
</evidence>
<dbReference type="PANTHER" id="PTHR24289">
    <property type="entry name" value="STEROID 17-ALPHA-HYDROXYLASE/17,20 LYASE"/>
    <property type="match status" value="1"/>
</dbReference>
<keyword evidence="17" id="KW-0456">Lyase</keyword>
<dbReference type="GO" id="GO:0042448">
    <property type="term" value="P:progesterone metabolic process"/>
    <property type="evidence" value="ECO:0007669"/>
    <property type="project" value="TreeGrafter"/>
</dbReference>
<evidence type="ECO:0000256" key="9">
    <source>
        <dbReference type="ARBA" id="ARBA00023002"/>
    </source>
</evidence>
<dbReference type="PROSITE" id="PS00086">
    <property type="entry name" value="CYTOCHROME_P450"/>
    <property type="match status" value="1"/>
</dbReference>
<evidence type="ECO:0000256" key="5">
    <source>
        <dbReference type="ARBA" id="ARBA00022617"/>
    </source>
</evidence>
<comment type="subcellular location">
    <subcellularLocation>
        <location evidence="3">Endoplasmic reticulum membrane</location>
        <topology evidence="3">Peripheral membrane protein</topology>
    </subcellularLocation>
    <subcellularLocation>
        <location evidence="2">Microsome membrane</location>
        <topology evidence="2">Peripheral membrane protein</topology>
    </subcellularLocation>
</comment>
<dbReference type="AlphaFoldDB" id="A0A1S3KFV8"/>
<keyword evidence="11 14" id="KW-0503">Monooxygenase</keyword>
<dbReference type="Gene3D" id="1.10.630.10">
    <property type="entry name" value="Cytochrome P450"/>
    <property type="match status" value="1"/>
</dbReference>